<comment type="function">
    <text evidence="1">Catalyzes the reduction of fatty acyl-CoA to fatty alcohols.</text>
</comment>
<dbReference type="GO" id="GO:0102965">
    <property type="term" value="F:alcohol-forming long-chain fatty acyl-CoA reductase activity"/>
    <property type="evidence" value="ECO:0007669"/>
    <property type="project" value="UniProtKB-EC"/>
</dbReference>
<dbReference type="OrthoDB" id="429813at2759"/>
<dbReference type="OMA" id="GPAQNFP"/>
<dbReference type="Gene3D" id="3.40.50.720">
    <property type="entry name" value="NAD(P)-binding Rossmann-like Domain"/>
    <property type="match status" value="1"/>
</dbReference>
<dbReference type="GO" id="GO:0080019">
    <property type="term" value="F:alcohol-forming very long-chain fatty acyl-CoA reductase activity"/>
    <property type="evidence" value="ECO:0007669"/>
    <property type="project" value="InterPro"/>
</dbReference>
<dbReference type="VEuPathDB" id="FungiDB:M747DRAFT_319850"/>
<dbReference type="SUPFAM" id="SSF51735">
    <property type="entry name" value="NAD(P)-binding Rossmann-fold domains"/>
    <property type="match status" value="1"/>
</dbReference>
<dbReference type="VEuPathDB" id="FungiDB:ATCC64974_3980"/>
<name>A0A124BYE3_ASPNG</name>
<dbReference type="PANTHER" id="PTHR11011">
    <property type="entry name" value="MALE STERILITY PROTEIN 2-RELATED"/>
    <property type="match status" value="1"/>
</dbReference>
<evidence type="ECO:0000256" key="1">
    <source>
        <dbReference type="RuleBase" id="RU363097"/>
    </source>
</evidence>
<comment type="caution">
    <text evidence="3">The sequence shown here is derived from an EMBL/GenBank/DDBJ whole genome shotgun (WGS) entry which is preliminary data.</text>
</comment>
<reference evidence="4" key="1">
    <citation type="journal article" date="2016" name="Genome Announc.">
        <title>Draft genome sequence of Aspergillus niger strain An76.</title>
        <authorList>
            <person name="Gong W."/>
            <person name="Cheng Z."/>
            <person name="Zhang H."/>
            <person name="Liu L."/>
            <person name="Gao P."/>
            <person name="Wang L."/>
        </authorList>
    </citation>
    <scope>NUCLEOTIDE SEQUENCE [LARGE SCALE GENOMIC DNA]</scope>
    <source>
        <strain evidence="4">An76</strain>
    </source>
</reference>
<evidence type="ECO:0000313" key="4">
    <source>
        <dbReference type="Proteomes" id="UP000068243"/>
    </source>
</evidence>
<evidence type="ECO:0000259" key="2">
    <source>
        <dbReference type="Pfam" id="PF07993"/>
    </source>
</evidence>
<dbReference type="GO" id="GO:0035336">
    <property type="term" value="P:long-chain fatty-acyl-CoA metabolic process"/>
    <property type="evidence" value="ECO:0007669"/>
    <property type="project" value="TreeGrafter"/>
</dbReference>
<protein>
    <recommendedName>
        <fullName evidence="1">Fatty acyl-CoA reductase</fullName>
        <ecNumber evidence="1">1.2.1.84</ecNumber>
    </recommendedName>
</protein>
<evidence type="ECO:0000313" key="3">
    <source>
        <dbReference type="EMBL" id="GAQ45293.1"/>
    </source>
</evidence>
<dbReference type="Proteomes" id="UP000068243">
    <property type="component" value="Unassembled WGS sequence"/>
</dbReference>
<sequence>MWEFFSQKTIFVTGGTGFLGSALVLRLVSQARPKCIYLLCRGGKHRAVQKWQKILPKPMSETLISSDLITYLDGDIQEPNLALPPTSLTLLKTTTEIIIHAASSINLVDPLHKLSQSIIGATERLAHFALSCPHLHRFVYISSAFANSHLYAEASSRAAVDISVRETLYPLHPSSPSSASPSISTATIYKELQSRGTTTEYESRSHDFPWPYAYAKHLSERLLLQAFNQNHDQSPNHNHTHDAFPNKLLIIRPSIFGPAQNFPYRGYSVPLSTPLTTIATMVSLTPSIRFHAATRAKNPDTEVTADEVPVDVVVDRTLFHLAYGSHCTLHAVCGERGRYAFKELWDDGMAVRKMPWRLRMTWLDVDWHSPRLHYIARLFVLYGMSFNFSEEKTVELWDRVPEDQRQGLNVFKDYSRGLGLVDRKEDMRVCARALMGYFGYPKWIRSLL</sequence>
<accession>A0A124BYE3</accession>
<keyword evidence="1" id="KW-0443">Lipid metabolism</keyword>
<proteinExistence type="inferred from homology"/>
<dbReference type="InterPro" id="IPR026055">
    <property type="entry name" value="FAR"/>
</dbReference>
<comment type="similarity">
    <text evidence="1">Belongs to the fatty acyl-CoA reductase family.</text>
</comment>
<dbReference type="PANTHER" id="PTHR11011:SF45">
    <property type="entry name" value="FATTY ACYL-COA REDUCTASE CG8306-RELATED"/>
    <property type="match status" value="1"/>
</dbReference>
<dbReference type="EC" id="1.2.1.84" evidence="1"/>
<dbReference type="VEuPathDB" id="FungiDB:An14g04760"/>
<dbReference type="InterPro" id="IPR036291">
    <property type="entry name" value="NAD(P)-bd_dom_sf"/>
</dbReference>
<organism evidence="3 4">
    <name type="scientific">Aspergillus niger</name>
    <dbReference type="NCBI Taxonomy" id="5061"/>
    <lineage>
        <taxon>Eukaryota</taxon>
        <taxon>Fungi</taxon>
        <taxon>Dikarya</taxon>
        <taxon>Ascomycota</taxon>
        <taxon>Pezizomycotina</taxon>
        <taxon>Eurotiomycetes</taxon>
        <taxon>Eurotiomycetidae</taxon>
        <taxon>Eurotiales</taxon>
        <taxon>Aspergillaceae</taxon>
        <taxon>Aspergillus</taxon>
        <taxon>Aspergillus subgen. Circumdati</taxon>
    </lineage>
</organism>
<dbReference type="EMBL" id="BCMY01000015">
    <property type="protein sequence ID" value="GAQ45293.1"/>
    <property type="molecule type" value="Genomic_DNA"/>
</dbReference>
<dbReference type="InterPro" id="IPR013120">
    <property type="entry name" value="FAR_NAD-bd"/>
</dbReference>
<comment type="catalytic activity">
    <reaction evidence="1">
        <text>a long-chain fatty acyl-CoA + 2 NADPH + 2 H(+) = a long-chain primary fatty alcohol + 2 NADP(+) + CoA</text>
        <dbReference type="Rhea" id="RHEA:52716"/>
        <dbReference type="ChEBI" id="CHEBI:15378"/>
        <dbReference type="ChEBI" id="CHEBI:57287"/>
        <dbReference type="ChEBI" id="CHEBI:57783"/>
        <dbReference type="ChEBI" id="CHEBI:58349"/>
        <dbReference type="ChEBI" id="CHEBI:77396"/>
        <dbReference type="ChEBI" id="CHEBI:83139"/>
        <dbReference type="EC" id="1.2.1.84"/>
    </reaction>
</comment>
<feature type="domain" description="Thioester reductase (TE)" evidence="2">
    <location>
        <begin position="12"/>
        <end position="315"/>
    </location>
</feature>
<keyword evidence="1" id="KW-0560">Oxidoreductase</keyword>
<dbReference type="VEuPathDB" id="FungiDB:ASPNIDRAFT2_1140786"/>
<keyword evidence="1" id="KW-0521">NADP</keyword>
<dbReference type="Pfam" id="PF07993">
    <property type="entry name" value="NAD_binding_4"/>
    <property type="match status" value="1"/>
</dbReference>
<gene>
    <name evidence="3" type="ORF">ABL_07954</name>
</gene>
<dbReference type="GO" id="GO:0005777">
    <property type="term" value="C:peroxisome"/>
    <property type="evidence" value="ECO:0007669"/>
    <property type="project" value="TreeGrafter"/>
</dbReference>
<dbReference type="AlphaFoldDB" id="A0A124BYE3"/>
<keyword evidence="1" id="KW-0444">Lipid biosynthesis</keyword>